<dbReference type="InterPro" id="IPR001401">
    <property type="entry name" value="Dynamin_GTPase"/>
</dbReference>
<dbReference type="OrthoDB" id="415706at2759"/>
<accession>A0A9P4M275</accession>
<protein>
    <recommendedName>
        <fullName evidence="8">Dynamin family protein</fullName>
    </recommendedName>
</protein>
<keyword evidence="1" id="KW-0547">Nucleotide-binding</keyword>
<comment type="caution">
    <text evidence="6">The sequence shown here is derived from an EMBL/GenBank/DDBJ whole genome shotgun (WGS) entry which is preliminary data.</text>
</comment>
<dbReference type="AlphaFoldDB" id="A0A9P4M275"/>
<dbReference type="PROSITE" id="PS51388">
    <property type="entry name" value="GED"/>
    <property type="match status" value="1"/>
</dbReference>
<evidence type="ECO:0000259" key="4">
    <source>
        <dbReference type="PROSITE" id="PS51388"/>
    </source>
</evidence>
<dbReference type="Proteomes" id="UP000799772">
    <property type="component" value="Unassembled WGS sequence"/>
</dbReference>
<dbReference type="FunFam" id="3.40.50.300:FF:001425">
    <property type="entry name" value="Dynamin GTPase, putative"/>
    <property type="match status" value="1"/>
</dbReference>
<dbReference type="GO" id="GO:0003924">
    <property type="term" value="F:GTPase activity"/>
    <property type="evidence" value="ECO:0007669"/>
    <property type="project" value="InterPro"/>
</dbReference>
<dbReference type="PROSITE" id="PS51718">
    <property type="entry name" value="G_DYNAMIN_2"/>
    <property type="match status" value="1"/>
</dbReference>
<dbReference type="InterPro" id="IPR045063">
    <property type="entry name" value="Dynamin_N"/>
</dbReference>
<dbReference type="GO" id="GO:0008017">
    <property type="term" value="F:microtubule binding"/>
    <property type="evidence" value="ECO:0007669"/>
    <property type="project" value="TreeGrafter"/>
</dbReference>
<feature type="domain" description="GED" evidence="4">
    <location>
        <begin position="611"/>
        <end position="702"/>
    </location>
</feature>
<dbReference type="Pfam" id="PF00350">
    <property type="entry name" value="Dynamin_N"/>
    <property type="match status" value="1"/>
</dbReference>
<evidence type="ECO:0000256" key="1">
    <source>
        <dbReference type="ARBA" id="ARBA00022741"/>
    </source>
</evidence>
<keyword evidence="2" id="KW-0342">GTP-binding</keyword>
<dbReference type="InterPro" id="IPR022812">
    <property type="entry name" value="Dynamin"/>
</dbReference>
<dbReference type="GO" id="GO:0000266">
    <property type="term" value="P:mitochondrial fission"/>
    <property type="evidence" value="ECO:0007669"/>
    <property type="project" value="TreeGrafter"/>
</dbReference>
<evidence type="ECO:0000256" key="2">
    <source>
        <dbReference type="ARBA" id="ARBA00023134"/>
    </source>
</evidence>
<dbReference type="SMART" id="SM00053">
    <property type="entry name" value="DYNc"/>
    <property type="match status" value="1"/>
</dbReference>
<dbReference type="PANTHER" id="PTHR11566:SF149">
    <property type="entry name" value="GTPASE, PUTATIVE (AFU_ORTHOLOGUE AFUA_6G11890)-RELATED"/>
    <property type="match status" value="1"/>
</dbReference>
<dbReference type="EMBL" id="ML978134">
    <property type="protein sequence ID" value="KAF2094363.1"/>
    <property type="molecule type" value="Genomic_DNA"/>
</dbReference>
<sequence length="705" mass="79720">MSSNSTENPALSQLQSKQKDLLDDIDTLRNQGIGHYIELPQLIVCGDQSSGKSSVLEAISRVRFPSEAGVCTRFATEVVLRRAPTSGISVSIKPGDSRTQSEHPQLSEFRHSCSDASELPLIINKAKDAMGISADNTNGRSFTDDILCVDISGPDKPHLTLVDLPGLIRHSDRPSDIALVKRLVESYMANKRSVILAIVSANYDTAIQEVLTLLKKHDPEGLRTLGIVTKPDRLEPDSDDEMERLRLIRNERISLRLGWHVVRNRNDATRNATDAERDDAEMSFLTSRVWAAIDRGHKGIESLRSRLSEILTQQISSNMPKLVSEIKQQLFDCKERLNKLGEPRKSPKEQRRYLLNTSSKFQDILRNVNEGRYLDNEFSSEISSQHWSSKRLRAAVDKLNQEFADTMHQKGHRRQVLSDTLKDSAISHPWRNDGFEDATISRIDLASELDEEAIKMKPRGLPDFPNALLVSYLFKDQAKPWDSLSRSHLKESFNTTRRVVRSLLAHVANEDVSNRISREIFDPWLLERQRAMEEMLKLLLKPHLRGDTITFDPSYRTTTKVRREAAVVDGIGTALGVDSARPLESLGPKYSWLDIEAAQKRNMNTGKSLTSLDLIADAEVYYEIAMHSFIDNVCIFVIEHCLLDELVKLFNHEMVSDMEDAALEHFAAESPAVQMDREQLHRKMTTLEKGLMTCSQYEDISIPGS</sequence>
<dbReference type="Pfam" id="PF01031">
    <property type="entry name" value="Dynamin_M"/>
    <property type="match status" value="1"/>
</dbReference>
<dbReference type="PRINTS" id="PR00195">
    <property type="entry name" value="DYNAMIN"/>
</dbReference>
<dbReference type="GO" id="GO:0016020">
    <property type="term" value="C:membrane"/>
    <property type="evidence" value="ECO:0007669"/>
    <property type="project" value="TreeGrafter"/>
</dbReference>
<dbReference type="GO" id="GO:0005525">
    <property type="term" value="F:GTP binding"/>
    <property type="evidence" value="ECO:0007669"/>
    <property type="project" value="InterPro"/>
</dbReference>
<evidence type="ECO:0000313" key="7">
    <source>
        <dbReference type="Proteomes" id="UP000799772"/>
    </source>
</evidence>
<dbReference type="CDD" id="cd08771">
    <property type="entry name" value="DLP_1"/>
    <property type="match status" value="1"/>
</dbReference>
<dbReference type="InterPro" id="IPR020850">
    <property type="entry name" value="GED_dom"/>
</dbReference>
<feature type="region of interest" description="Disordered" evidence="3">
    <location>
        <begin position="90"/>
        <end position="109"/>
    </location>
</feature>
<dbReference type="PANTHER" id="PTHR11566">
    <property type="entry name" value="DYNAMIN"/>
    <property type="match status" value="1"/>
</dbReference>
<name>A0A9P4M275_9PEZI</name>
<dbReference type="GO" id="GO:0048312">
    <property type="term" value="P:intracellular distribution of mitochondria"/>
    <property type="evidence" value="ECO:0007669"/>
    <property type="project" value="TreeGrafter"/>
</dbReference>
<proteinExistence type="predicted"/>
<dbReference type="InterPro" id="IPR000375">
    <property type="entry name" value="Dynamin_stalk"/>
</dbReference>
<keyword evidence="7" id="KW-1185">Reference proteome</keyword>
<dbReference type="InterPro" id="IPR030381">
    <property type="entry name" value="G_DYNAMIN_dom"/>
</dbReference>
<reference evidence="6" key="1">
    <citation type="journal article" date="2020" name="Stud. Mycol.">
        <title>101 Dothideomycetes genomes: a test case for predicting lifestyles and emergence of pathogens.</title>
        <authorList>
            <person name="Haridas S."/>
            <person name="Albert R."/>
            <person name="Binder M."/>
            <person name="Bloem J."/>
            <person name="Labutti K."/>
            <person name="Salamov A."/>
            <person name="Andreopoulos B."/>
            <person name="Baker S."/>
            <person name="Barry K."/>
            <person name="Bills G."/>
            <person name="Bluhm B."/>
            <person name="Cannon C."/>
            <person name="Castanera R."/>
            <person name="Culley D."/>
            <person name="Daum C."/>
            <person name="Ezra D."/>
            <person name="Gonzalez J."/>
            <person name="Henrissat B."/>
            <person name="Kuo A."/>
            <person name="Liang C."/>
            <person name="Lipzen A."/>
            <person name="Lutzoni F."/>
            <person name="Magnuson J."/>
            <person name="Mondo S."/>
            <person name="Nolan M."/>
            <person name="Ohm R."/>
            <person name="Pangilinan J."/>
            <person name="Park H.-J."/>
            <person name="Ramirez L."/>
            <person name="Alfaro M."/>
            <person name="Sun H."/>
            <person name="Tritt A."/>
            <person name="Yoshinaga Y."/>
            <person name="Zwiers L.-H."/>
            <person name="Turgeon B."/>
            <person name="Goodwin S."/>
            <person name="Spatafora J."/>
            <person name="Crous P."/>
            <person name="Grigoriev I."/>
        </authorList>
    </citation>
    <scope>NUCLEOTIDE SEQUENCE</scope>
    <source>
        <strain evidence="6">CBS 133067</strain>
    </source>
</reference>
<feature type="domain" description="Dynamin-type G" evidence="5">
    <location>
        <begin position="36"/>
        <end position="320"/>
    </location>
</feature>
<dbReference type="Gene3D" id="3.40.50.300">
    <property type="entry name" value="P-loop containing nucleotide triphosphate hydrolases"/>
    <property type="match status" value="1"/>
</dbReference>
<evidence type="ECO:0000259" key="5">
    <source>
        <dbReference type="PROSITE" id="PS51718"/>
    </source>
</evidence>
<evidence type="ECO:0008006" key="8">
    <source>
        <dbReference type="Google" id="ProtNLM"/>
    </source>
</evidence>
<organism evidence="6 7">
    <name type="scientific">Rhizodiscina lignyota</name>
    <dbReference type="NCBI Taxonomy" id="1504668"/>
    <lineage>
        <taxon>Eukaryota</taxon>
        <taxon>Fungi</taxon>
        <taxon>Dikarya</taxon>
        <taxon>Ascomycota</taxon>
        <taxon>Pezizomycotina</taxon>
        <taxon>Dothideomycetes</taxon>
        <taxon>Pleosporomycetidae</taxon>
        <taxon>Aulographales</taxon>
        <taxon>Rhizodiscinaceae</taxon>
        <taxon>Rhizodiscina</taxon>
    </lineage>
</organism>
<gene>
    <name evidence="6" type="ORF">NA57DRAFT_46206</name>
</gene>
<dbReference type="InterPro" id="IPR027417">
    <property type="entry name" value="P-loop_NTPase"/>
</dbReference>
<evidence type="ECO:0000256" key="3">
    <source>
        <dbReference type="SAM" id="MobiDB-lite"/>
    </source>
</evidence>
<dbReference type="GO" id="GO:0005739">
    <property type="term" value="C:mitochondrion"/>
    <property type="evidence" value="ECO:0007669"/>
    <property type="project" value="TreeGrafter"/>
</dbReference>
<evidence type="ECO:0000313" key="6">
    <source>
        <dbReference type="EMBL" id="KAF2094363.1"/>
    </source>
</evidence>
<dbReference type="GO" id="GO:0005874">
    <property type="term" value="C:microtubule"/>
    <property type="evidence" value="ECO:0007669"/>
    <property type="project" value="TreeGrafter"/>
</dbReference>
<dbReference type="GO" id="GO:0016559">
    <property type="term" value="P:peroxisome fission"/>
    <property type="evidence" value="ECO:0007669"/>
    <property type="project" value="TreeGrafter"/>
</dbReference>
<dbReference type="GO" id="GO:0006897">
    <property type="term" value="P:endocytosis"/>
    <property type="evidence" value="ECO:0007669"/>
    <property type="project" value="TreeGrafter"/>
</dbReference>
<dbReference type="SUPFAM" id="SSF52540">
    <property type="entry name" value="P-loop containing nucleoside triphosphate hydrolases"/>
    <property type="match status" value="1"/>
</dbReference>